<sequence length="120" mass="13452">MSGTRLYVLAVIEHGSRRIRVLGATAPPTAAWVTHAAKNFLTDLADAGSSARFLLRDRDGKFPALLNAVLADAGIQVVLTGVRLPRMNPIIERWIKTCRHELPDRTLPWNQRHLLHTLRE</sequence>
<dbReference type="EMBL" id="JANYMP010000013">
    <property type="protein sequence ID" value="MCS7480457.1"/>
    <property type="molecule type" value="Genomic_DNA"/>
</dbReference>
<dbReference type="SUPFAM" id="SSF53098">
    <property type="entry name" value="Ribonuclease H-like"/>
    <property type="match status" value="1"/>
</dbReference>
<name>A0A9X2VQR4_9PSEU</name>
<dbReference type="RefSeq" id="WP_259625948.1">
    <property type="nucleotide sequence ID" value="NZ_JANYMP010000013.1"/>
</dbReference>
<gene>
    <name evidence="1" type="ORF">NZH93_26685</name>
</gene>
<accession>A0A9X2VQR4</accession>
<dbReference type="Gene3D" id="3.30.420.10">
    <property type="entry name" value="Ribonuclease H-like superfamily/Ribonuclease H"/>
    <property type="match status" value="1"/>
</dbReference>
<protein>
    <submittedName>
        <fullName evidence="1">Integrase</fullName>
    </submittedName>
</protein>
<evidence type="ECO:0000313" key="2">
    <source>
        <dbReference type="Proteomes" id="UP001141259"/>
    </source>
</evidence>
<keyword evidence="2" id="KW-1185">Reference proteome</keyword>
<proteinExistence type="predicted"/>
<dbReference type="AlphaFoldDB" id="A0A9X2VQR4"/>
<organism evidence="1 2">
    <name type="scientific">Umezawaea endophytica</name>
    <dbReference type="NCBI Taxonomy" id="1654476"/>
    <lineage>
        <taxon>Bacteria</taxon>
        <taxon>Bacillati</taxon>
        <taxon>Actinomycetota</taxon>
        <taxon>Actinomycetes</taxon>
        <taxon>Pseudonocardiales</taxon>
        <taxon>Pseudonocardiaceae</taxon>
        <taxon>Umezawaea</taxon>
    </lineage>
</organism>
<dbReference type="Proteomes" id="UP001141259">
    <property type="component" value="Unassembled WGS sequence"/>
</dbReference>
<reference evidence="1" key="1">
    <citation type="submission" date="2022-08" db="EMBL/GenBank/DDBJ databases">
        <authorList>
            <person name="Tistechok S."/>
            <person name="Samborskyy M."/>
            <person name="Roman I."/>
        </authorList>
    </citation>
    <scope>NUCLEOTIDE SEQUENCE</scope>
    <source>
        <strain evidence="1">DSM 103496</strain>
    </source>
</reference>
<evidence type="ECO:0000313" key="1">
    <source>
        <dbReference type="EMBL" id="MCS7480457.1"/>
    </source>
</evidence>
<dbReference type="InterPro" id="IPR012337">
    <property type="entry name" value="RNaseH-like_sf"/>
</dbReference>
<comment type="caution">
    <text evidence="1">The sequence shown here is derived from an EMBL/GenBank/DDBJ whole genome shotgun (WGS) entry which is preliminary data.</text>
</comment>
<dbReference type="GO" id="GO:0003676">
    <property type="term" value="F:nucleic acid binding"/>
    <property type="evidence" value="ECO:0007669"/>
    <property type="project" value="InterPro"/>
</dbReference>
<dbReference type="InterPro" id="IPR036397">
    <property type="entry name" value="RNaseH_sf"/>
</dbReference>